<dbReference type="InterPro" id="IPR036179">
    <property type="entry name" value="Ig-like_dom_sf"/>
</dbReference>
<dbReference type="Gene3D" id="2.60.40.10">
    <property type="entry name" value="Immunoglobulins"/>
    <property type="match status" value="2"/>
</dbReference>
<comment type="caution">
    <text evidence="1">The sequence shown here is derived from an EMBL/GenBank/DDBJ whole genome shotgun (WGS) entry which is preliminary data.</text>
</comment>
<protein>
    <submittedName>
        <fullName evidence="1">(diamondback moth) hypothetical protein</fullName>
    </submittedName>
</protein>
<dbReference type="EMBL" id="CAJHNJ030000011">
    <property type="protein sequence ID" value="CAG9109342.1"/>
    <property type="molecule type" value="Genomic_DNA"/>
</dbReference>
<dbReference type="InterPro" id="IPR013783">
    <property type="entry name" value="Ig-like_fold"/>
</dbReference>
<sequence>MSFHVGWDIRVLMTLDRAVVPPRCPLDSRSSKYTSKMVNIDYNSKFLMTKSKRASSGRYVIRAKNEVGEDEAEVDITILASRSGCKYTSNIVNIDYNSKFLMTKSKRASSGRYVIRAKNEVGEDEAEVDITILGKTTFLLYREWDVTAT</sequence>
<organism evidence="1 2">
    <name type="scientific">Plutella xylostella</name>
    <name type="common">Diamondback moth</name>
    <name type="synonym">Plutella maculipennis</name>
    <dbReference type="NCBI Taxonomy" id="51655"/>
    <lineage>
        <taxon>Eukaryota</taxon>
        <taxon>Metazoa</taxon>
        <taxon>Ecdysozoa</taxon>
        <taxon>Arthropoda</taxon>
        <taxon>Hexapoda</taxon>
        <taxon>Insecta</taxon>
        <taxon>Pterygota</taxon>
        <taxon>Neoptera</taxon>
        <taxon>Endopterygota</taxon>
        <taxon>Lepidoptera</taxon>
        <taxon>Glossata</taxon>
        <taxon>Ditrysia</taxon>
        <taxon>Yponomeutoidea</taxon>
        <taxon>Plutellidae</taxon>
        <taxon>Plutella</taxon>
    </lineage>
</organism>
<dbReference type="SUPFAM" id="SSF48726">
    <property type="entry name" value="Immunoglobulin"/>
    <property type="match status" value="1"/>
</dbReference>
<name>A0A8S4E4E1_PLUXY</name>
<proteinExistence type="predicted"/>
<gene>
    <name evidence="1" type="ORF">PLXY2_LOCUS4199</name>
</gene>
<dbReference type="Proteomes" id="UP000653454">
    <property type="component" value="Unassembled WGS sequence"/>
</dbReference>
<reference evidence="1" key="1">
    <citation type="submission" date="2020-11" db="EMBL/GenBank/DDBJ databases">
        <authorList>
            <person name="Whiteford S."/>
        </authorList>
    </citation>
    <scope>NUCLEOTIDE SEQUENCE</scope>
</reference>
<keyword evidence="2" id="KW-1185">Reference proteome</keyword>
<evidence type="ECO:0000313" key="1">
    <source>
        <dbReference type="EMBL" id="CAG9109342.1"/>
    </source>
</evidence>
<evidence type="ECO:0000313" key="2">
    <source>
        <dbReference type="Proteomes" id="UP000653454"/>
    </source>
</evidence>
<dbReference type="AlphaFoldDB" id="A0A8S4E4E1"/>
<accession>A0A8S4E4E1</accession>